<organism evidence="1 2">
    <name type="scientific">Pseudocalidococcus azoricus BACA0444</name>
    <dbReference type="NCBI Taxonomy" id="2918990"/>
    <lineage>
        <taxon>Bacteria</taxon>
        <taxon>Bacillati</taxon>
        <taxon>Cyanobacteriota</taxon>
        <taxon>Cyanophyceae</taxon>
        <taxon>Acaryochloridales</taxon>
        <taxon>Thermosynechococcaceae</taxon>
        <taxon>Pseudocalidococcus</taxon>
        <taxon>Pseudocalidococcus azoricus</taxon>
    </lineage>
</organism>
<dbReference type="EMBL" id="JAVMIP010000002">
    <property type="protein sequence ID" value="MDS3859725.1"/>
    <property type="molecule type" value="Genomic_DNA"/>
</dbReference>
<accession>A0AAE4JUW8</accession>
<name>A0AAE4JUW8_9CYAN</name>
<sequence length="78" mass="8935">MPPTLLRQFWNFVEQTQTGILLGLDDSALCQWLVVQFTRQQPLEPSQVACLRDYAAARINLIRDMAQDRSQNFLIGLA</sequence>
<dbReference type="Proteomes" id="UP001268256">
    <property type="component" value="Unassembled WGS sequence"/>
</dbReference>
<dbReference type="AlphaFoldDB" id="A0AAE4JUW8"/>
<evidence type="ECO:0000313" key="1">
    <source>
        <dbReference type="EMBL" id="MDS3859725.1"/>
    </source>
</evidence>
<proteinExistence type="predicted"/>
<gene>
    <name evidence="1" type="ORF">RIF25_02775</name>
</gene>
<evidence type="ECO:0000313" key="2">
    <source>
        <dbReference type="Proteomes" id="UP001268256"/>
    </source>
</evidence>
<comment type="caution">
    <text evidence="1">The sequence shown here is derived from an EMBL/GenBank/DDBJ whole genome shotgun (WGS) entry which is preliminary data.</text>
</comment>
<dbReference type="RefSeq" id="WP_015123362.1">
    <property type="nucleotide sequence ID" value="NZ_JAVMIP010000002.1"/>
</dbReference>
<protein>
    <submittedName>
        <fullName evidence="1">Uncharacterized protein</fullName>
    </submittedName>
</protein>
<reference evidence="2" key="1">
    <citation type="submission" date="2023-07" db="EMBL/GenBank/DDBJ databases">
        <authorList>
            <person name="Luz R."/>
            <person name="Cordeiro R."/>
            <person name="Fonseca A."/>
            <person name="Goncalves V."/>
        </authorList>
    </citation>
    <scope>NUCLEOTIDE SEQUENCE [LARGE SCALE GENOMIC DNA]</scope>
    <source>
        <strain evidence="2">BACA0444</strain>
    </source>
</reference>
<keyword evidence="2" id="KW-1185">Reference proteome</keyword>